<organism evidence="2 3">
    <name type="scientific">Tetracentron sinense</name>
    <name type="common">Spur-leaf</name>
    <dbReference type="NCBI Taxonomy" id="13715"/>
    <lineage>
        <taxon>Eukaryota</taxon>
        <taxon>Viridiplantae</taxon>
        <taxon>Streptophyta</taxon>
        <taxon>Embryophyta</taxon>
        <taxon>Tracheophyta</taxon>
        <taxon>Spermatophyta</taxon>
        <taxon>Magnoliopsida</taxon>
        <taxon>Trochodendrales</taxon>
        <taxon>Trochodendraceae</taxon>
        <taxon>Tetracentron</taxon>
    </lineage>
</organism>
<dbReference type="PANTHER" id="PTHR23012">
    <property type="entry name" value="RING/FYVE/PHD ZINC FINGER DOMAIN-CONTAINING"/>
    <property type="match status" value="1"/>
</dbReference>
<feature type="transmembrane region" description="Helical" evidence="1">
    <location>
        <begin position="164"/>
        <end position="185"/>
    </location>
</feature>
<accession>A0A835D3N2</accession>
<protein>
    <submittedName>
        <fullName evidence="2">Uncharacterized protein</fullName>
    </submittedName>
</protein>
<dbReference type="GO" id="GO:0016020">
    <property type="term" value="C:membrane"/>
    <property type="evidence" value="ECO:0007669"/>
    <property type="project" value="TreeGrafter"/>
</dbReference>
<dbReference type="Pfam" id="PF12428">
    <property type="entry name" value="DUF3675"/>
    <property type="match status" value="1"/>
</dbReference>
<dbReference type="InterPro" id="IPR022143">
    <property type="entry name" value="DUF3675"/>
</dbReference>
<comment type="caution">
    <text evidence="2">The sequence shown here is derived from an EMBL/GenBank/DDBJ whole genome shotgun (WGS) entry which is preliminary data.</text>
</comment>
<evidence type="ECO:0000313" key="2">
    <source>
        <dbReference type="EMBL" id="KAF8389293.1"/>
    </source>
</evidence>
<keyword evidence="3" id="KW-1185">Reference proteome</keyword>
<dbReference type="GO" id="GO:0016567">
    <property type="term" value="P:protein ubiquitination"/>
    <property type="evidence" value="ECO:0007669"/>
    <property type="project" value="TreeGrafter"/>
</dbReference>
<feature type="transmembrane region" description="Helical" evidence="1">
    <location>
        <begin position="36"/>
        <end position="59"/>
    </location>
</feature>
<keyword evidence="1" id="KW-0812">Transmembrane</keyword>
<dbReference type="OrthoDB" id="1932233at2759"/>
<reference evidence="2 3" key="1">
    <citation type="submission" date="2020-04" db="EMBL/GenBank/DDBJ databases">
        <title>Plant Genome Project.</title>
        <authorList>
            <person name="Zhang R.-G."/>
        </authorList>
    </citation>
    <scope>NUCLEOTIDE SEQUENCE [LARGE SCALE GENOMIC DNA]</scope>
    <source>
        <strain evidence="2">YNK0</strain>
        <tissue evidence="2">Leaf</tissue>
    </source>
</reference>
<proteinExistence type="predicted"/>
<dbReference type="InterPro" id="IPR033275">
    <property type="entry name" value="MARCH-like"/>
</dbReference>
<keyword evidence="1" id="KW-0472">Membrane</keyword>
<dbReference type="EMBL" id="JABCRI010000019">
    <property type="protein sequence ID" value="KAF8389293.1"/>
    <property type="molecule type" value="Genomic_DNA"/>
</dbReference>
<evidence type="ECO:0000256" key="1">
    <source>
        <dbReference type="SAM" id="Phobius"/>
    </source>
</evidence>
<sequence length="385" mass="44694">MRFLKFFKMHFNEDRQQLPSCIPFGLYKQLTWKFRYTYLAFFHMGISWVVFLFAIHLLFCSSRAVTVDVHAATDLIHSGHRYLDVSEGWTIFAIPVNLHDPRLLAMEAAECCFLEAEYDKYATMNASGAAFCRSAALIASDNNHFYINTKYLCILQVKRNGMIFLLRAVGFLLPCYFMAWAISILQRRRQRERNCSDNEEDAGNFFSWDRVEQIFSRLGYMMPPPLYEQINFEPLQPLGFLAMSFNPSYKTLGLLKFTAMVNWYLIASHTADYQHPMLFLNTLAVFVLVVAKFPIMDACERNVSEDEVSMSLSLNHYSLMSRDLLLEHQGTWKKDAIDLLLKASGYLEFCVRDVLVHIPQDIAVWGFKHVSNMGRNWKLSCDEVN</sequence>
<dbReference type="PANTHER" id="PTHR23012:SF215">
    <property type="entry name" value="RING_FYVE_PHD ZINC FINGER SUPERFAMILY PROTEIN"/>
    <property type="match status" value="1"/>
</dbReference>
<dbReference type="Proteomes" id="UP000655225">
    <property type="component" value="Unassembled WGS sequence"/>
</dbReference>
<gene>
    <name evidence="2" type="ORF">HHK36_025986</name>
</gene>
<evidence type="ECO:0000313" key="3">
    <source>
        <dbReference type="Proteomes" id="UP000655225"/>
    </source>
</evidence>
<keyword evidence="1" id="KW-1133">Transmembrane helix</keyword>
<dbReference type="GO" id="GO:0004842">
    <property type="term" value="F:ubiquitin-protein transferase activity"/>
    <property type="evidence" value="ECO:0007669"/>
    <property type="project" value="TreeGrafter"/>
</dbReference>
<name>A0A835D3N2_TETSI</name>
<dbReference type="AlphaFoldDB" id="A0A835D3N2"/>